<dbReference type="GO" id="GO:0051603">
    <property type="term" value="P:proteolysis involved in protein catabolic process"/>
    <property type="evidence" value="ECO:0007669"/>
    <property type="project" value="InterPro"/>
</dbReference>
<evidence type="ECO:0000256" key="4">
    <source>
        <dbReference type="SAM" id="SignalP"/>
    </source>
</evidence>
<dbReference type="SUPFAM" id="SSF56235">
    <property type="entry name" value="N-terminal nucleophile aminohydrolases (Ntn hydrolases)"/>
    <property type="match status" value="1"/>
</dbReference>
<evidence type="ECO:0008006" key="6">
    <source>
        <dbReference type="Google" id="ProtNLM"/>
    </source>
</evidence>
<dbReference type="AlphaFoldDB" id="A0A7R9UBZ5"/>
<dbReference type="EMBL" id="HBEA01012535">
    <property type="protein sequence ID" value="CAD8260047.1"/>
    <property type="molecule type" value="Transcribed_RNA"/>
</dbReference>
<organism evidence="5">
    <name type="scientific">Pinguiococcus pyrenoidosus</name>
    <dbReference type="NCBI Taxonomy" id="172671"/>
    <lineage>
        <taxon>Eukaryota</taxon>
        <taxon>Sar</taxon>
        <taxon>Stramenopiles</taxon>
        <taxon>Ochrophyta</taxon>
        <taxon>Pinguiophyceae</taxon>
        <taxon>Pinguiochrysidales</taxon>
        <taxon>Pinguiochrysidaceae</taxon>
        <taxon>Pinguiococcus</taxon>
    </lineage>
</organism>
<accession>A0A7R9UBZ5</accession>
<sequence length="245" mass="26470">MHGSQPNKRALSFVALLSLLMWGFELRGVHGSSTETLIGIRGRDFVVIGTDGVFARSLVMMQQQQKKFFPIGCNQHKAIAVCGEAADCFELVQGLDREVKLLELSVGPDSGFGSPYSASTRAVAMLARQHLLKKRLKVNALVAGVDRSSTTPRPRLAWLDQYGALQEMRTCAHGPSASLLLSALDEGAKGDISEDDAIELAHACFDQLRGRFLVNTPSHQVFVIDASGIRSVPRAAQKAAETPNA</sequence>
<protein>
    <recommendedName>
        <fullName evidence="6">Proteasome subunit beta</fullName>
    </recommendedName>
</protein>
<comment type="subcellular location">
    <subcellularLocation>
        <location evidence="1">Nucleus</location>
    </subcellularLocation>
</comment>
<evidence type="ECO:0000313" key="5">
    <source>
        <dbReference type="EMBL" id="CAD8260047.1"/>
    </source>
</evidence>
<proteinExistence type="predicted"/>
<gene>
    <name evidence="5" type="ORF">PPYR1160_LOCUS9549</name>
</gene>
<dbReference type="InterPro" id="IPR023333">
    <property type="entry name" value="Proteasome_suB-type"/>
</dbReference>
<keyword evidence="4" id="KW-0732">Signal</keyword>
<evidence type="ECO:0000256" key="1">
    <source>
        <dbReference type="ARBA" id="ARBA00004123"/>
    </source>
</evidence>
<dbReference type="Pfam" id="PF00227">
    <property type="entry name" value="Proteasome"/>
    <property type="match status" value="1"/>
</dbReference>
<keyword evidence="2" id="KW-0963">Cytoplasm</keyword>
<feature type="chain" id="PRO_5031444032" description="Proteasome subunit beta" evidence="4">
    <location>
        <begin position="32"/>
        <end position="245"/>
    </location>
</feature>
<dbReference type="InterPro" id="IPR001353">
    <property type="entry name" value="Proteasome_sua/b"/>
</dbReference>
<evidence type="ECO:0000256" key="2">
    <source>
        <dbReference type="ARBA" id="ARBA00022490"/>
    </source>
</evidence>
<reference evidence="5" key="1">
    <citation type="submission" date="2021-01" db="EMBL/GenBank/DDBJ databases">
        <authorList>
            <person name="Corre E."/>
            <person name="Pelletier E."/>
            <person name="Niang G."/>
            <person name="Scheremetjew M."/>
            <person name="Finn R."/>
            <person name="Kale V."/>
            <person name="Holt S."/>
            <person name="Cochrane G."/>
            <person name="Meng A."/>
            <person name="Brown T."/>
            <person name="Cohen L."/>
        </authorList>
    </citation>
    <scope>NUCLEOTIDE SEQUENCE</scope>
    <source>
        <strain evidence="5">CCMP2078</strain>
    </source>
</reference>
<dbReference type="GO" id="GO:0005737">
    <property type="term" value="C:cytoplasm"/>
    <property type="evidence" value="ECO:0007669"/>
    <property type="project" value="TreeGrafter"/>
</dbReference>
<dbReference type="InterPro" id="IPR029055">
    <property type="entry name" value="Ntn_hydrolases_N"/>
</dbReference>
<feature type="signal peptide" evidence="4">
    <location>
        <begin position="1"/>
        <end position="31"/>
    </location>
</feature>
<evidence type="ECO:0000256" key="3">
    <source>
        <dbReference type="ARBA" id="ARBA00022942"/>
    </source>
</evidence>
<dbReference type="GO" id="GO:0005634">
    <property type="term" value="C:nucleus"/>
    <property type="evidence" value="ECO:0007669"/>
    <property type="project" value="UniProtKB-SubCell"/>
</dbReference>
<dbReference type="PANTHER" id="PTHR32194:SF2">
    <property type="entry name" value="PROTEASOME SUBUNIT BETA TYPE-1"/>
    <property type="match status" value="1"/>
</dbReference>
<keyword evidence="3" id="KW-0647">Proteasome</keyword>
<name>A0A7R9UBZ5_9STRA</name>
<dbReference type="GO" id="GO:0005839">
    <property type="term" value="C:proteasome core complex"/>
    <property type="evidence" value="ECO:0007669"/>
    <property type="project" value="InterPro"/>
</dbReference>
<dbReference type="Gene3D" id="3.60.20.10">
    <property type="entry name" value="Glutamine Phosphoribosylpyrophosphate, subunit 1, domain 1"/>
    <property type="match status" value="1"/>
</dbReference>
<dbReference type="PANTHER" id="PTHR32194">
    <property type="entry name" value="METALLOPROTEASE TLDD"/>
    <property type="match status" value="1"/>
</dbReference>